<evidence type="ECO:0008006" key="3">
    <source>
        <dbReference type="Google" id="ProtNLM"/>
    </source>
</evidence>
<proteinExistence type="predicted"/>
<evidence type="ECO:0000313" key="1">
    <source>
        <dbReference type="EMBL" id="XAE41170.1"/>
    </source>
</evidence>
<keyword evidence="2" id="KW-1185">Reference proteome</keyword>
<sequence length="288" mass="32280">MLVPSNPLGGPWRPPEAIRLRALSLGAGVQSTTLALMAVQGEIGPMPDCAIFADTGWEPQAVYDHLAWLRSPDVLPFPVHIVSAGNIRDDILAAASGRRWASIPAYTRTQTPAGEIVGMITRQSTTEYKIRPIRRKMRALVGLTRKRAPRHPVVEQWIGISFDELTRVKYSSDAWQINRWPLIERGMTRRDYLRWLERRGYPLPPKSACLGCPFHSDAGWRAIRDDDPEEWADVVEVDRALRRGLRGIHGEVFLHRSATPLAMVPLTDTEKTGQADLFLNECDGMCGV</sequence>
<organism evidence="1 2">
    <name type="scientific">Nguyenibacter vanlangensis</name>
    <dbReference type="NCBI Taxonomy" id="1216886"/>
    <lineage>
        <taxon>Bacteria</taxon>
        <taxon>Pseudomonadati</taxon>
        <taxon>Pseudomonadota</taxon>
        <taxon>Alphaproteobacteria</taxon>
        <taxon>Acetobacterales</taxon>
        <taxon>Acetobacteraceae</taxon>
        <taxon>Nguyenibacter</taxon>
    </lineage>
</organism>
<evidence type="ECO:0000313" key="2">
    <source>
        <dbReference type="Proteomes" id="UP001449795"/>
    </source>
</evidence>
<dbReference type="EMBL" id="CP152276">
    <property type="protein sequence ID" value="XAE41170.1"/>
    <property type="molecule type" value="Genomic_DNA"/>
</dbReference>
<accession>A0ABZ3D0K8</accession>
<gene>
    <name evidence="1" type="ORF">AAC691_12665</name>
</gene>
<dbReference type="SUPFAM" id="SSF52402">
    <property type="entry name" value="Adenine nucleotide alpha hydrolases-like"/>
    <property type="match status" value="1"/>
</dbReference>
<dbReference type="Proteomes" id="UP001449795">
    <property type="component" value="Chromosome"/>
</dbReference>
<protein>
    <recommendedName>
        <fullName evidence="3">Phosphoadenosine phosphosulfate reductase family protein</fullName>
    </recommendedName>
</protein>
<dbReference type="RefSeq" id="WP_342627160.1">
    <property type="nucleotide sequence ID" value="NZ_CP152276.1"/>
</dbReference>
<reference evidence="1 2" key="1">
    <citation type="submission" date="2024-04" db="EMBL/GenBank/DDBJ databases">
        <title>Complete genome sequence of Nguyenibacter vanlangesis HBCM-1154, a strain capable of nitrogen fixation, IAA production, and phosphorus solubilization isolated from sugarcane soil.</title>
        <authorList>
            <person name="MY HANH P."/>
        </authorList>
    </citation>
    <scope>NUCLEOTIDE SEQUENCE [LARGE SCALE GENOMIC DNA]</scope>
    <source>
        <strain evidence="1 2">HBCM 1154</strain>
    </source>
</reference>
<name>A0ABZ3D0K8_9PROT</name>